<feature type="domain" description="DEAD/DEAH-box helicase" evidence="1">
    <location>
        <begin position="101"/>
        <end position="221"/>
    </location>
</feature>
<dbReference type="EMBL" id="QSOF01000003">
    <property type="protein sequence ID" value="RGI78474.1"/>
    <property type="molecule type" value="Genomic_DNA"/>
</dbReference>
<name>A0A374N461_BACUN</name>
<evidence type="ECO:0000313" key="3">
    <source>
        <dbReference type="Proteomes" id="UP000263754"/>
    </source>
</evidence>
<accession>A0A374N461</accession>
<comment type="caution">
    <text evidence="2">The sequence shown here is derived from an EMBL/GenBank/DDBJ whole genome shotgun (WGS) entry which is preliminary data.</text>
</comment>
<gene>
    <name evidence="2" type="ORF">DXD90_03660</name>
</gene>
<dbReference type="Proteomes" id="UP000263754">
    <property type="component" value="Unassembled WGS sequence"/>
</dbReference>
<organism evidence="2 3">
    <name type="scientific">Bacteroides uniformis</name>
    <dbReference type="NCBI Taxonomy" id="820"/>
    <lineage>
        <taxon>Bacteria</taxon>
        <taxon>Pseudomonadati</taxon>
        <taxon>Bacteroidota</taxon>
        <taxon>Bacteroidia</taxon>
        <taxon>Bacteroidales</taxon>
        <taxon>Bacteroidaceae</taxon>
        <taxon>Bacteroides</taxon>
    </lineage>
</organism>
<evidence type="ECO:0000259" key="1">
    <source>
        <dbReference type="Pfam" id="PF00270"/>
    </source>
</evidence>
<dbReference type="GO" id="GO:0003676">
    <property type="term" value="F:nucleic acid binding"/>
    <property type="evidence" value="ECO:0007669"/>
    <property type="project" value="InterPro"/>
</dbReference>
<dbReference type="Pfam" id="PF00270">
    <property type="entry name" value="DEAD"/>
    <property type="match status" value="1"/>
</dbReference>
<sequence length="722" mass="84224">MESTLNDKTIFNTYADIIDWDILTEREYQIIRDLKDNGIEITPTTIIKDLSGLPIGQEEYVGDGSAFTGKKHMLSDYLNKMPHGIIDKRIPGIGATTLEIKSRRNSIIVFPTKALAYSKHLKHHNTLYVGSSIEGKKGTSNAEIQHYINTKSYKKLLVVADSLKRVLTLIKEENYDKYFLMIDEVDVLQSDNNYRPQLEDVIDYYLKFPPKNRCMVTATMKAFSNPQLEHECKFNLPWICDVPREVKLLHTDNITMAVVEEILKHPNEKIFIAYNSIVHIREIILELEEETRKDCTILCSEASIKEAGSYYAPKLEKGEDGKEKLPSRINFATCCYFTGIDIEDKYHLISVSDIRHSHSILSIDRMTQIHGRCRISKGVLSETLVYSTFKSKEVKTIFDELKKRRKHENYSKYLIHKTEKVLNLIDSADKLSNNDSDLRELFKIVKEAIKDHTKQKSIGEAPIKLTRKNIDNQYVPAYLNIDYLQEKYFLYQHVYTSTENIKKEVEQDNCKVIDSISLSYIKTDNQIENEAKNKAVLKVWEEEDIQEAIAEIRQLNSINQLNESTLITQCRGYKKHKKTFYERVMKLYKYVDLDSLLYWLWEIRNMNNKAFKTINNAVVFWALVDNHPLKQSLNYAFQDKSKLYSSDELHMDVIAPIIKYHTHKTISKHKAVNLLNAFYEVKRIKNKGVNKYQIIGENPYHLKVHGDRIFYDNNNLLDFFIL</sequence>
<protein>
    <recommendedName>
        <fullName evidence="1">DEAD/DEAH-box helicase domain-containing protein</fullName>
    </recommendedName>
</protein>
<dbReference type="RefSeq" id="WP_117962701.1">
    <property type="nucleotide sequence ID" value="NZ_JAQEAU010000002.1"/>
</dbReference>
<reference evidence="2 3" key="1">
    <citation type="submission" date="2018-08" db="EMBL/GenBank/DDBJ databases">
        <title>A genome reference for cultivated species of the human gut microbiota.</title>
        <authorList>
            <person name="Zou Y."/>
            <person name="Xue W."/>
            <person name="Luo G."/>
        </authorList>
    </citation>
    <scope>NUCLEOTIDE SEQUENCE [LARGE SCALE GENOMIC DNA]</scope>
    <source>
        <strain evidence="2 3">TM10-17</strain>
    </source>
</reference>
<evidence type="ECO:0000313" key="2">
    <source>
        <dbReference type="EMBL" id="RGI78474.1"/>
    </source>
</evidence>
<dbReference type="GO" id="GO:0005524">
    <property type="term" value="F:ATP binding"/>
    <property type="evidence" value="ECO:0007669"/>
    <property type="project" value="InterPro"/>
</dbReference>
<dbReference type="AlphaFoldDB" id="A0A374N461"/>
<proteinExistence type="predicted"/>
<dbReference type="InterPro" id="IPR011545">
    <property type="entry name" value="DEAD/DEAH_box_helicase_dom"/>
</dbReference>